<evidence type="ECO:0008006" key="5">
    <source>
        <dbReference type="Google" id="ProtNLM"/>
    </source>
</evidence>
<keyword evidence="4" id="KW-1185">Reference proteome</keyword>
<evidence type="ECO:0000259" key="1">
    <source>
        <dbReference type="Pfam" id="PF01408"/>
    </source>
</evidence>
<dbReference type="Pfam" id="PF01408">
    <property type="entry name" value="GFO_IDH_MocA"/>
    <property type="match status" value="1"/>
</dbReference>
<dbReference type="PANTHER" id="PTHR43708:SF1">
    <property type="entry name" value="GALACTOSE_LACTOSE METABOLISM REGULATORY PROTEIN GAL80"/>
    <property type="match status" value="1"/>
</dbReference>
<evidence type="ECO:0000313" key="4">
    <source>
        <dbReference type="Proteomes" id="UP001140453"/>
    </source>
</evidence>
<evidence type="ECO:0000259" key="2">
    <source>
        <dbReference type="Pfam" id="PF22685"/>
    </source>
</evidence>
<dbReference type="SUPFAM" id="SSF51735">
    <property type="entry name" value="NAD(P)-binding Rossmann-fold domains"/>
    <property type="match status" value="1"/>
</dbReference>
<dbReference type="EMBL" id="JAPEVB010000005">
    <property type="protein sequence ID" value="KAJ4387484.1"/>
    <property type="molecule type" value="Genomic_DNA"/>
</dbReference>
<proteinExistence type="predicted"/>
<dbReference type="OrthoDB" id="446809at2759"/>
<dbReference type="Proteomes" id="UP001140453">
    <property type="component" value="Unassembled WGS sequence"/>
</dbReference>
<dbReference type="InterPro" id="IPR051317">
    <property type="entry name" value="Gfo/Idh/MocA_oxidoreduct"/>
</dbReference>
<feature type="domain" description="Gal80p-like C-terminal" evidence="2">
    <location>
        <begin position="146"/>
        <end position="302"/>
    </location>
</feature>
<dbReference type="Gene3D" id="3.40.50.720">
    <property type="entry name" value="NAD(P)-binding Rossmann-like Domain"/>
    <property type="match status" value="1"/>
</dbReference>
<dbReference type="GO" id="GO:0000166">
    <property type="term" value="F:nucleotide binding"/>
    <property type="evidence" value="ECO:0007669"/>
    <property type="project" value="InterPro"/>
</dbReference>
<organism evidence="3 4">
    <name type="scientific">Gnomoniopsis smithogilvyi</name>
    <dbReference type="NCBI Taxonomy" id="1191159"/>
    <lineage>
        <taxon>Eukaryota</taxon>
        <taxon>Fungi</taxon>
        <taxon>Dikarya</taxon>
        <taxon>Ascomycota</taxon>
        <taxon>Pezizomycotina</taxon>
        <taxon>Sordariomycetes</taxon>
        <taxon>Sordariomycetidae</taxon>
        <taxon>Diaporthales</taxon>
        <taxon>Gnomoniaceae</taxon>
        <taxon>Gnomoniopsis</taxon>
    </lineage>
</organism>
<name>A0A9W9CUJ0_9PEZI</name>
<evidence type="ECO:0000313" key="3">
    <source>
        <dbReference type="EMBL" id="KAJ4387484.1"/>
    </source>
</evidence>
<protein>
    <recommendedName>
        <fullName evidence="5">Gfo/Idh/MocA-like oxidoreductase N-terminal domain-containing protein</fullName>
    </recommendedName>
</protein>
<dbReference type="Gene3D" id="3.30.360.10">
    <property type="entry name" value="Dihydrodipicolinate Reductase, domain 2"/>
    <property type="match status" value="1"/>
</dbReference>
<feature type="domain" description="Gfo/Idh/MocA-like oxidoreductase N-terminal" evidence="1">
    <location>
        <begin position="19"/>
        <end position="121"/>
    </location>
</feature>
<dbReference type="PANTHER" id="PTHR43708">
    <property type="entry name" value="CONSERVED EXPRESSED OXIDOREDUCTASE (EUROFUNG)"/>
    <property type="match status" value="1"/>
</dbReference>
<dbReference type="InterPro" id="IPR036291">
    <property type="entry name" value="NAD(P)-bd_dom_sf"/>
</dbReference>
<sequence>MAPIRLAIAGLSSTAVTSWAAEAHLPYLLSEKGHAYYEIVALLNSSVTAARAAKAHFGLPSSVKTYGDVSELFDDTSVDLVVINTRVDKHAVLARVALEAGKPIYVEWPIAENASMSRTLLDPGADTKYKAALEKSVVGLQGQVVPIMTKLKSLLDCGRVGKALSSEARIFGNIWRRDALSEGLAYFADRRIGGNGLTITYAHVVDYIMDVLGDFDPDHMKSTSSIQRPALAILGGDEKPVRSMQSDVPDFLAVHGPMVDTRERGRISPGAPLAVTLRNGPPFKGQPAFVWTINAEKGEVQIISESGPYIFSGMSYDVRPRILVHDHTTDEVAEVGWEWEDWQTTIGLKARATGEVYERYAKWWACGQPTGELPEQEAFPRLLDGQKRMQHLEAILQQFDARQV</sequence>
<reference evidence="3" key="1">
    <citation type="submission" date="2022-10" db="EMBL/GenBank/DDBJ databases">
        <title>Tapping the CABI collections for fungal endophytes: first genome assemblies for Collariella, Neodidymelliopsis, Ascochyta clinopodiicola, Didymella pomorum, Didymosphaeria variabile, Neocosmospora piperis and Neocucurbitaria cava.</title>
        <authorList>
            <person name="Hill R."/>
        </authorList>
    </citation>
    <scope>NUCLEOTIDE SEQUENCE</scope>
    <source>
        <strain evidence="3">IMI 355082</strain>
    </source>
</reference>
<dbReference type="AlphaFoldDB" id="A0A9W9CUJ0"/>
<comment type="caution">
    <text evidence="3">The sequence shown here is derived from an EMBL/GenBank/DDBJ whole genome shotgun (WGS) entry which is preliminary data.</text>
</comment>
<dbReference type="Pfam" id="PF22685">
    <property type="entry name" value="Gal80p_C-like"/>
    <property type="match status" value="1"/>
</dbReference>
<dbReference type="SUPFAM" id="SSF55347">
    <property type="entry name" value="Glyceraldehyde-3-phosphate dehydrogenase-like, C-terminal domain"/>
    <property type="match status" value="1"/>
</dbReference>
<dbReference type="InterPro" id="IPR055080">
    <property type="entry name" value="Gal80p-like_C"/>
</dbReference>
<dbReference type="InterPro" id="IPR000683">
    <property type="entry name" value="Gfo/Idh/MocA-like_OxRdtase_N"/>
</dbReference>
<accession>A0A9W9CUJ0</accession>
<gene>
    <name evidence="3" type="ORF">N0V93_008076</name>
</gene>